<dbReference type="Proteomes" id="UP000186851">
    <property type="component" value="Chromosome"/>
</dbReference>
<evidence type="ECO:0000313" key="1">
    <source>
        <dbReference type="EMBL" id="WEU40743.1"/>
    </source>
</evidence>
<reference evidence="1" key="1">
    <citation type="journal article" date="2017" name="Nature">
        <title>Asgard archaea illuminate the origin of eukaryotic cellular complexity.</title>
        <authorList>
            <person name="Zaremba-Niedzwiedzka K."/>
            <person name="Caceres E.F."/>
            <person name="Saw J.H."/>
            <person name="Backstrom D."/>
            <person name="Juzokaite L."/>
            <person name="Vancaester E."/>
            <person name="Seitz K.W."/>
            <person name="Anantharaman K."/>
            <person name="Starnawski P."/>
            <person name="Kjeldsen K.U."/>
            <person name="Scott M.B."/>
            <person name="Nunoura T."/>
            <person name="Banfield J.F."/>
            <person name="Schramm A."/>
            <person name="Baker B.J."/>
            <person name="Spang A."/>
            <person name="Ettema T.J.G."/>
        </authorList>
    </citation>
    <scope>NUCLEOTIDE SEQUENCE</scope>
    <source>
        <strain evidence="1">LCB_4</strain>
    </source>
</reference>
<gene>
    <name evidence="1" type="ORF">OdinLCB4_002145</name>
</gene>
<sequence length="150" mass="17160">MEHQKFDRLLSTIWMNDIKNINDHLPRSQKYFNELVNEKPPFVNTVSGDKIIFKEADLTSLGKLLDEDEKKSLKLPIILIRRLDLGSGVYSISGGGLEIKVLNKMLAEVGEKYLLDPDHPYLYKPSVYILKRKFGTCIILGFSGISYNEL</sequence>
<dbReference type="KEGG" id="oyw:OdinLCB4_002145"/>
<reference evidence="1" key="2">
    <citation type="journal article" date="2022" name="Nat. Microbiol.">
        <title>A closed Candidatus Odinarchaeum chromosome exposes Asgard archaeal viruses.</title>
        <authorList>
            <person name="Tamarit D."/>
            <person name="Caceres E.F."/>
            <person name="Krupovic M."/>
            <person name="Nijland R."/>
            <person name="Eme L."/>
            <person name="Robinson N.P."/>
            <person name="Ettema T.J.G."/>
        </authorList>
    </citation>
    <scope>NUCLEOTIDE SEQUENCE</scope>
    <source>
        <strain evidence="1">LCB_4</strain>
    </source>
</reference>
<dbReference type="Pfam" id="PF01886">
    <property type="entry name" value="DUF61"/>
    <property type="match status" value="1"/>
</dbReference>
<accession>A0AAF0D349</accession>
<protein>
    <submittedName>
        <fullName evidence="1">DUF61 family protein</fullName>
    </submittedName>
</protein>
<evidence type="ECO:0000313" key="2">
    <source>
        <dbReference type="Proteomes" id="UP000186851"/>
    </source>
</evidence>
<name>A0AAF0D349_ODILC</name>
<dbReference type="EMBL" id="CP091871">
    <property type="protein sequence ID" value="WEU40743.1"/>
    <property type="molecule type" value="Genomic_DNA"/>
</dbReference>
<organism evidence="1 2">
    <name type="scientific">Odinarchaeota yellowstonii (strain LCB_4)</name>
    <dbReference type="NCBI Taxonomy" id="1841599"/>
    <lineage>
        <taxon>Archaea</taxon>
        <taxon>Promethearchaeati</taxon>
        <taxon>Candidatus Odinarchaeota</taxon>
        <taxon>Candidatus Odinarchaeia</taxon>
        <taxon>Candidatus Odinarchaeales</taxon>
        <taxon>Candidatus Odinarchaeaceae</taxon>
        <taxon>Candidatus Odinarchaeum</taxon>
    </lineage>
</organism>
<dbReference type="AlphaFoldDB" id="A0AAF0D349"/>
<proteinExistence type="predicted"/>
<dbReference type="InterPro" id="IPR002746">
    <property type="entry name" value="UPF0216"/>
</dbReference>